<dbReference type="EMBL" id="FZOL01000033">
    <property type="protein sequence ID" value="SNT27186.1"/>
    <property type="molecule type" value="Genomic_DNA"/>
</dbReference>
<evidence type="ECO:0000313" key="2">
    <source>
        <dbReference type="Proteomes" id="UP000198407"/>
    </source>
</evidence>
<protein>
    <submittedName>
        <fullName evidence="1">Uncharacterized protein</fullName>
    </submittedName>
</protein>
<sequence>MADIGKSISECISFISKVGAECEVLALLLKQELNSLLSNGSVRKYVVAGPWEEASLTDSNQWVYTDIAYSLPVIIKPKRKIGAHLSFQISFVGTGIAALDNNQPLMHIGFWSKAVDFDECWMGFPLDDSSRTLEHGQLFRWTTSGENLSEWVYSLRLAEINTMQDIQEKIVAPVMALLLGECAVDAFAGTAKSVVRYCEVEGSPGQYRVVQ</sequence>
<gene>
    <name evidence="1" type="ORF">SAMN05444352_13354</name>
</gene>
<dbReference type="Proteomes" id="UP000198407">
    <property type="component" value="Unassembled WGS sequence"/>
</dbReference>
<evidence type="ECO:0000313" key="1">
    <source>
        <dbReference type="EMBL" id="SNT27186.1"/>
    </source>
</evidence>
<proteinExistence type="predicted"/>
<keyword evidence="2" id="KW-1185">Reference proteome</keyword>
<name>A0A239L997_9PSED</name>
<dbReference type="OrthoDB" id="6977728at2"/>
<accession>A0A239L997</accession>
<reference evidence="2" key="1">
    <citation type="submission" date="2017-06" db="EMBL/GenBank/DDBJ databases">
        <authorList>
            <person name="Varghese N."/>
            <person name="Submissions S."/>
        </authorList>
    </citation>
    <scope>NUCLEOTIDE SEQUENCE [LARGE SCALE GENOMIC DNA]</scope>
    <source>
        <strain evidence="2">DSM 22348</strain>
    </source>
</reference>
<dbReference type="RefSeq" id="WP_042130695.1">
    <property type="nucleotide sequence ID" value="NZ_FZOL01000033.1"/>
</dbReference>
<organism evidence="1 2">
    <name type="scientific">Pseudomonas japonica</name>
    <dbReference type="NCBI Taxonomy" id="256466"/>
    <lineage>
        <taxon>Bacteria</taxon>
        <taxon>Pseudomonadati</taxon>
        <taxon>Pseudomonadota</taxon>
        <taxon>Gammaproteobacteria</taxon>
        <taxon>Pseudomonadales</taxon>
        <taxon>Pseudomonadaceae</taxon>
        <taxon>Pseudomonas</taxon>
    </lineage>
</organism>
<dbReference type="AlphaFoldDB" id="A0A239L997"/>